<dbReference type="OrthoDB" id="10058185at2759"/>
<dbReference type="PhylomeDB" id="B6QIQ5"/>
<dbReference type="SUPFAM" id="SSF51735">
    <property type="entry name" value="NAD(P)-binding Rossmann-fold domains"/>
    <property type="match status" value="1"/>
</dbReference>
<dbReference type="Proteomes" id="UP000001294">
    <property type="component" value="Unassembled WGS sequence"/>
</dbReference>
<accession>B6QIQ5</accession>
<comment type="similarity">
    <text evidence="1">Belongs to the 3-beta-HSD family.</text>
</comment>
<organism evidence="4 5">
    <name type="scientific">Talaromyces marneffei (strain ATCC 18224 / CBS 334.59 / QM 7333)</name>
    <name type="common">Penicillium marneffei</name>
    <dbReference type="NCBI Taxonomy" id="441960"/>
    <lineage>
        <taxon>Eukaryota</taxon>
        <taxon>Fungi</taxon>
        <taxon>Dikarya</taxon>
        <taxon>Ascomycota</taxon>
        <taxon>Pezizomycotina</taxon>
        <taxon>Eurotiomycetes</taxon>
        <taxon>Eurotiomycetidae</taxon>
        <taxon>Eurotiales</taxon>
        <taxon>Trichocomaceae</taxon>
        <taxon>Talaromyces</taxon>
        <taxon>Talaromyces sect. Talaromyces</taxon>
    </lineage>
</organism>
<dbReference type="STRING" id="441960.B6QIQ5"/>
<evidence type="ECO:0000259" key="3">
    <source>
        <dbReference type="Pfam" id="PF01073"/>
    </source>
</evidence>
<dbReference type="EMBL" id="DS995902">
    <property type="protein sequence ID" value="EEA23250.1"/>
    <property type="molecule type" value="Genomic_DNA"/>
</dbReference>
<evidence type="ECO:0000313" key="4">
    <source>
        <dbReference type="EMBL" id="EEA23250.1"/>
    </source>
</evidence>
<dbReference type="InterPro" id="IPR050177">
    <property type="entry name" value="Lipid_A_modif_metabolic_enz"/>
</dbReference>
<evidence type="ECO:0000313" key="5">
    <source>
        <dbReference type="Proteomes" id="UP000001294"/>
    </source>
</evidence>
<dbReference type="InterPro" id="IPR002225">
    <property type="entry name" value="3Beta_OHSteriod_DH/Estase"/>
</dbReference>
<dbReference type="GO" id="GO:0006694">
    <property type="term" value="P:steroid biosynthetic process"/>
    <property type="evidence" value="ECO:0007669"/>
    <property type="project" value="InterPro"/>
</dbReference>
<dbReference type="PANTHER" id="PTHR43245">
    <property type="entry name" value="BIFUNCTIONAL POLYMYXIN RESISTANCE PROTEIN ARNA"/>
    <property type="match status" value="1"/>
</dbReference>
<reference evidence="5" key="1">
    <citation type="journal article" date="2015" name="Genome Announc.">
        <title>Genome sequence of the AIDS-associated pathogen Penicillium marneffei (ATCC18224) and its near taxonomic relative Talaromyces stipitatus (ATCC10500).</title>
        <authorList>
            <person name="Nierman W.C."/>
            <person name="Fedorova-Abrams N.D."/>
            <person name="Andrianopoulos A."/>
        </authorList>
    </citation>
    <scope>NUCLEOTIDE SEQUENCE [LARGE SCALE GENOMIC DNA]</scope>
    <source>
        <strain evidence="5">ATCC 18224 / CBS 334.59 / QM 7333</strain>
    </source>
</reference>
<dbReference type="GO" id="GO:0016616">
    <property type="term" value="F:oxidoreductase activity, acting on the CH-OH group of donors, NAD or NADP as acceptor"/>
    <property type="evidence" value="ECO:0007669"/>
    <property type="project" value="InterPro"/>
</dbReference>
<dbReference type="VEuPathDB" id="FungiDB:PMAA_098400"/>
<gene>
    <name evidence="4" type="ORF">PMAA_098400</name>
</gene>
<feature type="domain" description="3-beta hydroxysteroid dehydrogenase/isomerase" evidence="3">
    <location>
        <begin position="19"/>
        <end position="308"/>
    </location>
</feature>
<evidence type="ECO:0000256" key="1">
    <source>
        <dbReference type="ARBA" id="ARBA00009219"/>
    </source>
</evidence>
<name>B6QIQ5_TALMQ</name>
<dbReference type="AlphaFoldDB" id="B6QIQ5"/>
<keyword evidence="5" id="KW-1185">Reference proteome</keyword>
<protein>
    <submittedName>
        <fullName evidence="4">Hydroxysteroid dehydrogenase, putative</fullName>
    </submittedName>
</protein>
<dbReference type="HOGENOM" id="CLU_007383_6_8_1"/>
<dbReference type="Gene3D" id="3.40.50.720">
    <property type="entry name" value="NAD(P)-binding Rossmann-like Domain"/>
    <property type="match status" value="1"/>
</dbReference>
<keyword evidence="2" id="KW-0560">Oxidoreductase</keyword>
<proteinExistence type="inferred from homology"/>
<evidence type="ECO:0000256" key="2">
    <source>
        <dbReference type="ARBA" id="ARBA00023002"/>
    </source>
</evidence>
<dbReference type="Pfam" id="PF01073">
    <property type="entry name" value="3Beta_HSD"/>
    <property type="match status" value="1"/>
</dbReference>
<sequence>MSQSIPQPKTTTHEGLKVIITGGAGCIGFATIKALLKHHPNAQIHVLDLTTPSLETYPFSTFAQHKDQLHFHETDITSPTSLSAVFEAVRPQAVIHTASIIPSAARKRQLSNEGLWKINVEGTKNVLDIAERTEEVRGLVYTSSCDAVKPDSWMDFVNATEAETQHLKDREVGKWDSEYARSKAAAESLILSTDLRIKTCAIRTHGVVGTLDQNLFPLVATSPRKISLGSGKNMYDFSSADNVGLAHVLAMNNLLGLSPKNGGKIDDDDEEGGESANRRAFFVTDGTPKPFRELQEMIWRVVDNDPEKNYGGYTVIPVWLFKAILRFAGLFTKTAISPDDVGDAVSTRYYDISEATRVLGYRPERNKGLEESMRDAFEWWKTTTPTGLTKDGRK</sequence>
<dbReference type="PANTHER" id="PTHR43245:SF51">
    <property type="entry name" value="SHORT CHAIN DEHYDROGENASE_REDUCTASE FAMILY 42E, MEMBER 2"/>
    <property type="match status" value="1"/>
</dbReference>
<dbReference type="InterPro" id="IPR036291">
    <property type="entry name" value="NAD(P)-bd_dom_sf"/>
</dbReference>